<keyword evidence="2" id="KW-0813">Transport</keyword>
<dbReference type="PANTHER" id="PTHR30505">
    <property type="entry name" value="FRUCTOSE-LIKE PERMEASE"/>
    <property type="match status" value="1"/>
</dbReference>
<name>A0A412G112_9FIRM</name>
<dbReference type="PANTHER" id="PTHR30505:SF0">
    <property type="entry name" value="FRUCTOSE-LIKE PTS SYSTEM EIIBC COMPONENT-RELATED"/>
    <property type="match status" value="1"/>
</dbReference>
<evidence type="ECO:0000256" key="8">
    <source>
        <dbReference type="ARBA" id="ARBA00023136"/>
    </source>
</evidence>
<comment type="caution">
    <text evidence="11">The sequence shown here is derived from an EMBL/GenBank/DDBJ whole genome shotgun (WGS) entry which is preliminary data.</text>
</comment>
<keyword evidence="7 9" id="KW-1133">Transmembrane helix</keyword>
<dbReference type="GO" id="GO:0009401">
    <property type="term" value="P:phosphoenolpyruvate-dependent sugar phosphotransferase system"/>
    <property type="evidence" value="ECO:0007669"/>
    <property type="project" value="UniProtKB-KW"/>
</dbReference>
<sequence length="364" mass="38365">MKKLNFKKHMMTGISYMIPMIVAGGILGALAKGFGGWEVGNYAPEAGATIFSNLNCFDWKQFWWMISKLSDYAMSFGVAVMTAGVCYSIAERPGIVPGFIIGYAANQSKAGFLGGLLMAFVIGYFIQWMKTWKLPKWMVGLMPVMIIPVIATFVCGVAFFAIVAKPMAIAMNALQGWIMSLNGGSKFIIGAVIGAGMGFDMGGPVNKTASMAANALGADGIYGPMSAKIIGGMTPPCGVFVSTLLTPKKFSATEKETAKTAFPMGLCFITEGVLPFAAADPARFIPASMIGSALAGGIAVAMGVESVAGHGGIFVFPMMTNWLWAVIALVVGSVATGVIYSAIKKPSEEGQEEEEEIVDLDINL</sequence>
<keyword evidence="12" id="KW-1185">Reference proteome</keyword>
<feature type="transmembrane region" description="Helical" evidence="9">
    <location>
        <begin position="110"/>
        <end position="129"/>
    </location>
</feature>
<keyword evidence="3" id="KW-1003">Cell membrane</keyword>
<evidence type="ECO:0000256" key="9">
    <source>
        <dbReference type="SAM" id="Phobius"/>
    </source>
</evidence>
<dbReference type="InterPro" id="IPR013014">
    <property type="entry name" value="PTS_EIIC_2"/>
</dbReference>
<dbReference type="GO" id="GO:0008982">
    <property type="term" value="F:protein-N(PI)-phosphohistidine-sugar phosphotransferase activity"/>
    <property type="evidence" value="ECO:0007669"/>
    <property type="project" value="InterPro"/>
</dbReference>
<dbReference type="GO" id="GO:0005886">
    <property type="term" value="C:plasma membrane"/>
    <property type="evidence" value="ECO:0007669"/>
    <property type="project" value="UniProtKB-SubCell"/>
</dbReference>
<reference evidence="11 12" key="1">
    <citation type="submission" date="2018-08" db="EMBL/GenBank/DDBJ databases">
        <title>A genome reference for cultivated species of the human gut microbiota.</title>
        <authorList>
            <person name="Zou Y."/>
            <person name="Xue W."/>
            <person name="Luo G."/>
        </authorList>
    </citation>
    <scope>NUCLEOTIDE SEQUENCE [LARGE SCALE GENOMIC DNA]</scope>
    <source>
        <strain evidence="11 12">AF24-29</strain>
    </source>
</reference>
<evidence type="ECO:0000313" key="11">
    <source>
        <dbReference type="EMBL" id="RGR74147.1"/>
    </source>
</evidence>
<feature type="transmembrane region" description="Helical" evidence="9">
    <location>
        <begin position="293"/>
        <end position="316"/>
    </location>
</feature>
<dbReference type="NCBIfam" id="TIGR01427">
    <property type="entry name" value="PTS_IIC_fructo"/>
    <property type="match status" value="1"/>
</dbReference>
<feature type="domain" description="PTS EIIC type-2" evidence="10">
    <location>
        <begin position="6"/>
        <end position="353"/>
    </location>
</feature>
<feature type="transmembrane region" description="Helical" evidence="9">
    <location>
        <begin position="72"/>
        <end position="90"/>
    </location>
</feature>
<dbReference type="Proteomes" id="UP000284178">
    <property type="component" value="Unassembled WGS sequence"/>
</dbReference>
<accession>A0A412G112</accession>
<dbReference type="GO" id="GO:0005351">
    <property type="term" value="F:carbohydrate:proton symporter activity"/>
    <property type="evidence" value="ECO:0007669"/>
    <property type="project" value="InterPro"/>
</dbReference>
<evidence type="ECO:0000256" key="2">
    <source>
        <dbReference type="ARBA" id="ARBA00022448"/>
    </source>
</evidence>
<dbReference type="AlphaFoldDB" id="A0A412G112"/>
<evidence type="ECO:0000256" key="5">
    <source>
        <dbReference type="ARBA" id="ARBA00022683"/>
    </source>
</evidence>
<evidence type="ECO:0000256" key="6">
    <source>
        <dbReference type="ARBA" id="ARBA00022692"/>
    </source>
</evidence>
<dbReference type="PROSITE" id="PS51104">
    <property type="entry name" value="PTS_EIIC_TYPE_2"/>
    <property type="match status" value="1"/>
</dbReference>
<evidence type="ECO:0000256" key="4">
    <source>
        <dbReference type="ARBA" id="ARBA00022597"/>
    </source>
</evidence>
<feature type="transmembrane region" description="Helical" evidence="9">
    <location>
        <begin position="141"/>
        <end position="164"/>
    </location>
</feature>
<evidence type="ECO:0000313" key="12">
    <source>
        <dbReference type="Proteomes" id="UP000284178"/>
    </source>
</evidence>
<organism evidence="11 12">
    <name type="scientific">Holdemania filiformis</name>
    <dbReference type="NCBI Taxonomy" id="61171"/>
    <lineage>
        <taxon>Bacteria</taxon>
        <taxon>Bacillati</taxon>
        <taxon>Bacillota</taxon>
        <taxon>Erysipelotrichia</taxon>
        <taxon>Erysipelotrichales</taxon>
        <taxon>Erysipelotrichaceae</taxon>
        <taxon>Holdemania</taxon>
    </lineage>
</organism>
<keyword evidence="6 9" id="KW-0812">Transmembrane</keyword>
<evidence type="ECO:0000259" key="10">
    <source>
        <dbReference type="PROSITE" id="PS51104"/>
    </source>
</evidence>
<gene>
    <name evidence="11" type="ORF">DWY25_08710</name>
</gene>
<feature type="transmembrane region" description="Helical" evidence="9">
    <location>
        <begin position="322"/>
        <end position="343"/>
    </location>
</feature>
<evidence type="ECO:0000256" key="3">
    <source>
        <dbReference type="ARBA" id="ARBA00022475"/>
    </source>
</evidence>
<dbReference type="GeneID" id="83015483"/>
<dbReference type="RefSeq" id="WP_117894910.1">
    <property type="nucleotide sequence ID" value="NZ_CABJCV010000009.1"/>
</dbReference>
<dbReference type="InterPro" id="IPR006327">
    <property type="entry name" value="PTS_IIC_fruc"/>
</dbReference>
<protein>
    <submittedName>
        <fullName evidence="11">PTS fructose transporter subunit IIC</fullName>
    </submittedName>
</protein>
<keyword evidence="4" id="KW-0762">Sugar transport</keyword>
<evidence type="ECO:0000256" key="7">
    <source>
        <dbReference type="ARBA" id="ARBA00022989"/>
    </source>
</evidence>
<dbReference type="InterPro" id="IPR050864">
    <property type="entry name" value="Bacterial_PTS_Sugar_Transport"/>
</dbReference>
<evidence type="ECO:0000256" key="1">
    <source>
        <dbReference type="ARBA" id="ARBA00004429"/>
    </source>
</evidence>
<dbReference type="GO" id="GO:0090563">
    <property type="term" value="F:protein-phosphocysteine-sugar phosphotransferase activity"/>
    <property type="evidence" value="ECO:0007669"/>
    <property type="project" value="TreeGrafter"/>
</dbReference>
<feature type="transmembrane region" description="Helical" evidence="9">
    <location>
        <begin position="12"/>
        <end position="31"/>
    </location>
</feature>
<keyword evidence="5" id="KW-0598">Phosphotransferase system</keyword>
<proteinExistence type="predicted"/>
<keyword evidence="8 9" id="KW-0472">Membrane</keyword>
<dbReference type="EMBL" id="QRUP01000009">
    <property type="protein sequence ID" value="RGR74147.1"/>
    <property type="molecule type" value="Genomic_DNA"/>
</dbReference>
<comment type="subcellular location">
    <subcellularLocation>
        <location evidence="1">Cell inner membrane</location>
        <topology evidence="1">Multi-pass membrane protein</topology>
    </subcellularLocation>
</comment>